<dbReference type="Gene3D" id="3.15.10.10">
    <property type="entry name" value="Bactericidal permeability-increasing protein, domain 1"/>
    <property type="match status" value="1"/>
</dbReference>
<evidence type="ECO:0000256" key="2">
    <source>
        <dbReference type="ARBA" id="ARBA00022525"/>
    </source>
</evidence>
<evidence type="ECO:0000259" key="3">
    <source>
        <dbReference type="SMART" id="SM00328"/>
    </source>
</evidence>
<evidence type="ECO:0000313" key="4">
    <source>
        <dbReference type="Ensembl" id="ENSRNOP00000094209.2"/>
    </source>
</evidence>
<dbReference type="PANTHER" id="PTHR47395">
    <property type="entry name" value="BPI FOLD-CONTAINING FAMILY B MEMBER 1"/>
    <property type="match status" value="1"/>
</dbReference>
<reference evidence="4" key="1">
    <citation type="submission" date="2024-01" db="EMBL/GenBank/DDBJ databases">
        <title>GRCr8: a new rat reference genome assembly contstructed from accurate long reads and long range scaffolding.</title>
        <authorList>
            <person name="Doris P.A."/>
            <person name="Kalbfleisch T."/>
            <person name="Li K."/>
            <person name="Howe K."/>
            <person name="Wood J."/>
        </authorList>
    </citation>
    <scope>NUCLEOTIDE SEQUENCE [LARGE SCALE GENOMIC DNA]</scope>
    <source>
        <strain evidence="4">Brown Norway</strain>
    </source>
</reference>
<dbReference type="InterPro" id="IPR001124">
    <property type="entry name" value="Lipid-bd_serum_glycop_C"/>
</dbReference>
<organism evidence="4 5">
    <name type="scientific">Rattus norvegicus</name>
    <name type="common">Rat</name>
    <dbReference type="NCBI Taxonomy" id="10116"/>
    <lineage>
        <taxon>Eukaryota</taxon>
        <taxon>Metazoa</taxon>
        <taxon>Chordata</taxon>
        <taxon>Craniata</taxon>
        <taxon>Vertebrata</taxon>
        <taxon>Euteleostomi</taxon>
        <taxon>Mammalia</taxon>
        <taxon>Eutheria</taxon>
        <taxon>Euarchontoglires</taxon>
        <taxon>Glires</taxon>
        <taxon>Rodentia</taxon>
        <taxon>Myomorpha</taxon>
        <taxon>Muroidea</taxon>
        <taxon>Muridae</taxon>
        <taxon>Murinae</taxon>
        <taxon>Rattus</taxon>
    </lineage>
</organism>
<evidence type="ECO:0000313" key="6">
    <source>
        <dbReference type="RGD" id="1563047"/>
    </source>
</evidence>
<dbReference type="InterPro" id="IPR021193">
    <property type="entry name" value="Bpifb1"/>
</dbReference>
<feature type="domain" description="Lipid-binding serum glycoprotein N-terminal" evidence="3">
    <location>
        <begin position="79"/>
        <end position="263"/>
    </location>
</feature>
<dbReference type="CDD" id="cd00026">
    <property type="entry name" value="BPI2"/>
    <property type="match status" value="1"/>
</dbReference>
<dbReference type="Gene3D" id="3.15.20.10">
    <property type="entry name" value="Bactericidal permeability-increasing protein, domain 2"/>
    <property type="match status" value="1"/>
</dbReference>
<dbReference type="CDD" id="cd00025">
    <property type="entry name" value="BPI1"/>
    <property type="match status" value="1"/>
</dbReference>
<dbReference type="InterPro" id="IPR017943">
    <property type="entry name" value="Bactericidal_perm-incr_a/b_dom"/>
</dbReference>
<reference evidence="4" key="3">
    <citation type="submission" date="2025-09" db="UniProtKB">
        <authorList>
            <consortium name="Ensembl"/>
        </authorList>
    </citation>
    <scope>IDENTIFICATION</scope>
    <source>
        <strain evidence="4">Brown Norway</strain>
    </source>
</reference>
<dbReference type="SUPFAM" id="SSF55394">
    <property type="entry name" value="Bactericidal permeability-increasing protein, BPI"/>
    <property type="match status" value="2"/>
</dbReference>
<reference evidence="4" key="2">
    <citation type="submission" date="2025-08" db="UniProtKB">
        <authorList>
            <consortium name="Ensembl"/>
        </authorList>
    </citation>
    <scope>IDENTIFICATION</scope>
    <source>
        <strain evidence="4">Brown Norway</strain>
    </source>
</reference>
<gene>
    <name evidence="4 6" type="primary">Bpifb1</name>
</gene>
<dbReference type="PANTHER" id="PTHR47395:SF1">
    <property type="entry name" value="BPI FOLD-CONTAINING FAMILY B MEMBER 1"/>
    <property type="match status" value="1"/>
</dbReference>
<dbReference type="AlphaFoldDB" id="A0A8I6AJ25"/>
<dbReference type="SMART" id="SM00328">
    <property type="entry name" value="BPI1"/>
    <property type="match status" value="1"/>
</dbReference>
<dbReference type="GO" id="GO:0005615">
    <property type="term" value="C:extracellular space"/>
    <property type="evidence" value="ECO:0007669"/>
    <property type="project" value="InterPro"/>
</dbReference>
<dbReference type="GeneTree" id="ENSGT01100000263546"/>
<proteinExistence type="predicted"/>
<comment type="subcellular location">
    <subcellularLocation>
        <location evidence="1">Secreted</location>
    </subcellularLocation>
</comment>
<accession>A0A8I6AJ25</accession>
<sequence length="481" mass="53192">MSLLDTVPQDTRHYVPPTGPSVQLSGPLCLPQALLPATYFSSTAMKMTNPWIVSLLLGATLVQANLYPPAVLNLGPEVIKKHLTQALENHDATAILQELPLLRGMQDKSGSIPILDSFVNTVLRYIIWPLIKTIVEFQMSTEVQALIRVERSKNGPARLNLSDCSSNESTLRLSLLHKLSFVVNSLAKNVMNLLMPALPQIVKSHLCPVIQQAFDDMYEDFLRLTTAPIALSPGALEFDLLSPAIQDSNILFNLKAKLLDSQARVTNWFNGSATPLMETTPDRAPFSLTVRQDLVNAIVTTLIPQEELVILLRFVIPDVARQLQMDIKEINAEAANKLGPTQMLKIFTHSTPHIVLNEGGATAAQSVVLEVFPTNTDVRPFFSLGIEASYEAQFFIAENRLMLNFNNVSIERIKLMISDIKLFDPEVLKDTLTKILEYTLLPNENGKLRTGIPMSMPKALGYEKAMWSVSKGALKLTPASS</sequence>
<dbReference type="Ensembl" id="ENSRNOT00000108761.2">
    <property type="protein sequence ID" value="ENSRNOP00000094209.2"/>
    <property type="gene ID" value="ENSRNOG00000015468.9"/>
</dbReference>
<evidence type="ECO:0000256" key="1">
    <source>
        <dbReference type="ARBA" id="ARBA00004613"/>
    </source>
</evidence>
<evidence type="ECO:0000313" key="5">
    <source>
        <dbReference type="Proteomes" id="UP000002494"/>
    </source>
</evidence>
<dbReference type="RGD" id="1563047">
    <property type="gene designation" value="Bpifb1"/>
</dbReference>
<dbReference type="Proteomes" id="UP000002494">
    <property type="component" value="Chromosome 3"/>
</dbReference>
<dbReference type="GO" id="GO:0008289">
    <property type="term" value="F:lipid binding"/>
    <property type="evidence" value="ECO:0007669"/>
    <property type="project" value="InterPro"/>
</dbReference>
<dbReference type="Pfam" id="PF01273">
    <property type="entry name" value="LBP_BPI_CETP"/>
    <property type="match status" value="1"/>
</dbReference>
<protein>
    <submittedName>
        <fullName evidence="4">BPI fold containing family B, member 1</fullName>
    </submittedName>
</protein>
<keyword evidence="5" id="KW-1185">Reference proteome</keyword>
<keyword evidence="2" id="KW-0964">Secreted</keyword>
<dbReference type="Pfam" id="PF02886">
    <property type="entry name" value="LBP_BPI_CETP_C"/>
    <property type="match status" value="1"/>
</dbReference>
<name>A0A8I6AJ25_RAT</name>
<dbReference type="OMA" id="ELCPVIK"/>
<dbReference type="InterPro" id="IPR017942">
    <property type="entry name" value="Lipid-bd_serum_glycop_N"/>
</dbReference>